<feature type="region of interest" description="Disordered" evidence="1">
    <location>
        <begin position="1"/>
        <end position="20"/>
    </location>
</feature>
<evidence type="ECO:0000313" key="2">
    <source>
        <dbReference type="EMBL" id="QES52649.1"/>
    </source>
</evidence>
<evidence type="ECO:0008006" key="4">
    <source>
        <dbReference type="Google" id="ProtNLM"/>
    </source>
</evidence>
<evidence type="ECO:0000313" key="3">
    <source>
        <dbReference type="Proteomes" id="UP000325211"/>
    </source>
</evidence>
<dbReference type="AlphaFoldDB" id="A0A5P2DI31"/>
<organism evidence="2 3">
    <name type="scientific">Streptomyces venezuelae</name>
    <dbReference type="NCBI Taxonomy" id="54571"/>
    <lineage>
        <taxon>Bacteria</taxon>
        <taxon>Bacillati</taxon>
        <taxon>Actinomycetota</taxon>
        <taxon>Actinomycetes</taxon>
        <taxon>Kitasatosporales</taxon>
        <taxon>Streptomycetaceae</taxon>
        <taxon>Streptomyces</taxon>
    </lineage>
</organism>
<dbReference type="EMBL" id="CP029190">
    <property type="protein sequence ID" value="QES52649.1"/>
    <property type="molecule type" value="Genomic_DNA"/>
</dbReference>
<gene>
    <name evidence="2" type="ORF">DEJ50_24955</name>
</gene>
<name>A0A5P2DI31_STRVZ</name>
<dbReference type="Proteomes" id="UP000325211">
    <property type="component" value="Chromosome"/>
</dbReference>
<proteinExistence type="predicted"/>
<dbReference type="InterPro" id="IPR058113">
    <property type="entry name" value="TrpM_modulator"/>
</dbReference>
<dbReference type="NCBIfam" id="NF047334">
    <property type="entry name" value="modulat_TrpM"/>
    <property type="match status" value="1"/>
</dbReference>
<protein>
    <recommendedName>
        <fullName evidence="4">Tryptophan synthase subunit(Beta)</fullName>
    </recommendedName>
</protein>
<accession>A0A5P2DI31</accession>
<evidence type="ECO:0000256" key="1">
    <source>
        <dbReference type="SAM" id="MobiDB-lite"/>
    </source>
</evidence>
<dbReference type="OrthoDB" id="4570076at2"/>
<sequence length="53" mass="5777">MPARDPHASLARGRKPRGCRAPARRVLGRRVRYVIGSEPGQVNGMRWHAGGAS</sequence>
<reference evidence="2 3" key="1">
    <citation type="submission" date="2018-05" db="EMBL/GenBank/DDBJ databases">
        <title>Streptomyces venezuelae.</title>
        <authorList>
            <person name="Kim W."/>
            <person name="Lee N."/>
            <person name="Cho B.-K."/>
        </authorList>
    </citation>
    <scope>NUCLEOTIDE SEQUENCE [LARGE SCALE GENOMIC DNA]</scope>
    <source>
        <strain evidence="2 3">ATCC 21782</strain>
    </source>
</reference>